<accession>A0ABS7ISU7</accession>
<keyword evidence="8" id="KW-0378">Hydrolase</keyword>
<evidence type="ECO:0000313" key="15">
    <source>
        <dbReference type="Proteomes" id="UP000781104"/>
    </source>
</evidence>
<evidence type="ECO:0000256" key="9">
    <source>
        <dbReference type="ARBA" id="ARBA00022989"/>
    </source>
</evidence>
<dbReference type="RefSeq" id="WP_021828500.1">
    <property type="nucleotide sequence ID" value="NZ_CALUPS010000001.1"/>
</dbReference>
<dbReference type="SUPFAM" id="SSF54001">
    <property type="entry name" value="Cysteine proteinases"/>
    <property type="match status" value="1"/>
</dbReference>
<comment type="caution">
    <text evidence="14">The sequence shown here is derived from an EMBL/GenBank/DDBJ whole genome shotgun (WGS) entry which is preliminary data.</text>
</comment>
<protein>
    <submittedName>
        <fullName evidence="14">Peptidase</fullName>
    </submittedName>
</protein>
<evidence type="ECO:0000256" key="3">
    <source>
        <dbReference type="ARBA" id="ARBA00004613"/>
    </source>
</evidence>
<evidence type="ECO:0000256" key="5">
    <source>
        <dbReference type="ARBA" id="ARBA00022670"/>
    </source>
</evidence>
<keyword evidence="7" id="KW-0833">Ubl conjugation pathway</keyword>
<evidence type="ECO:0000256" key="4">
    <source>
        <dbReference type="ARBA" id="ARBA00022525"/>
    </source>
</evidence>
<keyword evidence="15" id="KW-1185">Reference proteome</keyword>
<sequence>MLPVHCVHPSTRSQTQNLDTLWLTLQNQKIDRLSIQHSKTEPGAFYHASLIEKVARIVLAIFLIIATLGLILLFLSVQDLVDLKIKSLCTKQKSMHHQPSKETHLPANILSSLLMPVLSPITGECWDNYAIAHHCQKLHMRYPTFLIQGPQPIASCFSLERLLFLDLHLYNSREQTFLTQPDMAVCEHKSYEHGYLKHTPCESLRIFAYPLWHHPLATTEEEIIQKMLTAHRLQSAEISHWCLVIVNLDLREVIYFDSLACFIQTQLIDSKLKEIAERLEKQFPSPKSDTPFTIKKVVQTPIQEDGFSCGIWITIFLEKYLENPQNLPEIIDTLQNHKHSILKDFLNKNPNPSPPQSNNIT</sequence>
<dbReference type="EMBL" id="JAEMHH010000014">
    <property type="protein sequence ID" value="MBX6680352.1"/>
    <property type="molecule type" value="Genomic_DNA"/>
</dbReference>
<evidence type="ECO:0000256" key="2">
    <source>
        <dbReference type="ARBA" id="ARBA00004340"/>
    </source>
</evidence>
<reference evidence="14 15" key="1">
    <citation type="journal article" date="2021" name="Sci. Rep.">
        <title>Genetic and phenotypic analysis of the pathogenic potential of two novel Chlamydia gallinacea strains compared to Chlamydia psittaci.</title>
        <authorList>
            <person name="Heijne M."/>
            <person name="Jelocnik M."/>
            <person name="Umanets A."/>
            <person name="Brouwer M.S.M."/>
            <person name="Dinkla A."/>
            <person name="Harders F."/>
            <person name="van Keulen L.J.M."/>
            <person name="Roest H.J."/>
            <person name="Schaafsma F."/>
            <person name="Velkers F.C."/>
            <person name="van der Goot J.A."/>
            <person name="Pannekoek Y."/>
            <person name="Koets A.P."/>
        </authorList>
    </citation>
    <scope>NUCLEOTIDE SEQUENCE [LARGE SCALE GENOMIC DNA]</scope>
    <source>
        <strain evidence="14 15">NL_F725</strain>
    </source>
</reference>
<feature type="transmembrane region" description="Helical" evidence="12">
    <location>
        <begin position="57"/>
        <end position="77"/>
    </location>
</feature>
<evidence type="ECO:0000259" key="13">
    <source>
        <dbReference type="PROSITE" id="PS50600"/>
    </source>
</evidence>
<dbReference type="Proteomes" id="UP000781104">
    <property type="component" value="Unassembled WGS sequence"/>
</dbReference>
<keyword evidence="10" id="KW-0843">Virulence</keyword>
<keyword evidence="9 12" id="KW-1133">Transmembrane helix</keyword>
<evidence type="ECO:0000256" key="6">
    <source>
        <dbReference type="ARBA" id="ARBA00022692"/>
    </source>
</evidence>
<dbReference type="Pfam" id="PF02902">
    <property type="entry name" value="Peptidase_C48"/>
    <property type="match status" value="1"/>
</dbReference>
<evidence type="ECO:0000256" key="12">
    <source>
        <dbReference type="SAM" id="Phobius"/>
    </source>
</evidence>
<dbReference type="GeneID" id="81477769"/>
<proteinExistence type="predicted"/>
<comment type="subcellular location">
    <subcellularLocation>
        <location evidence="2">Host cell</location>
    </subcellularLocation>
    <subcellularLocation>
        <location evidence="1">Membrane</location>
        <topology evidence="1">Single-pass membrane protein</topology>
    </subcellularLocation>
    <subcellularLocation>
        <location evidence="3">Secreted</location>
    </subcellularLocation>
</comment>
<organism evidence="14 15">
    <name type="scientific">Chlamydia gallinacea</name>
    <dbReference type="NCBI Taxonomy" id="1457153"/>
    <lineage>
        <taxon>Bacteria</taxon>
        <taxon>Pseudomonadati</taxon>
        <taxon>Chlamydiota</taxon>
        <taxon>Chlamydiia</taxon>
        <taxon>Chlamydiales</taxon>
        <taxon>Chlamydiaceae</taxon>
        <taxon>Chlamydia/Chlamydophila group</taxon>
        <taxon>Chlamydia</taxon>
    </lineage>
</organism>
<feature type="domain" description="Ubiquitin-like protease family profile" evidence="13">
    <location>
        <begin position="73"/>
        <end position="320"/>
    </location>
</feature>
<name>A0ABS7ISU7_9CHLA</name>
<dbReference type="InterPro" id="IPR038765">
    <property type="entry name" value="Papain-like_cys_pep_sf"/>
</dbReference>
<evidence type="ECO:0000256" key="7">
    <source>
        <dbReference type="ARBA" id="ARBA00022786"/>
    </source>
</evidence>
<keyword evidence="5" id="KW-0645">Protease</keyword>
<keyword evidence="11 12" id="KW-0472">Membrane</keyword>
<evidence type="ECO:0000256" key="8">
    <source>
        <dbReference type="ARBA" id="ARBA00022801"/>
    </source>
</evidence>
<dbReference type="Gene3D" id="3.40.395.10">
    <property type="entry name" value="Adenoviral Proteinase, Chain A"/>
    <property type="match status" value="1"/>
</dbReference>
<keyword evidence="4" id="KW-0964">Secreted</keyword>
<dbReference type="InterPro" id="IPR003653">
    <property type="entry name" value="Peptidase_C48_C"/>
</dbReference>
<keyword evidence="6 12" id="KW-0812">Transmembrane</keyword>
<evidence type="ECO:0000256" key="11">
    <source>
        <dbReference type="ARBA" id="ARBA00023136"/>
    </source>
</evidence>
<evidence type="ECO:0000313" key="14">
    <source>
        <dbReference type="EMBL" id="MBX6680352.1"/>
    </source>
</evidence>
<gene>
    <name evidence="14" type="ORF">JG731_03190</name>
</gene>
<evidence type="ECO:0000256" key="1">
    <source>
        <dbReference type="ARBA" id="ARBA00004167"/>
    </source>
</evidence>
<dbReference type="PROSITE" id="PS50600">
    <property type="entry name" value="ULP_PROTEASE"/>
    <property type="match status" value="1"/>
</dbReference>
<evidence type="ECO:0000256" key="10">
    <source>
        <dbReference type="ARBA" id="ARBA00023026"/>
    </source>
</evidence>